<dbReference type="SMART" id="SM00320">
    <property type="entry name" value="WD40"/>
    <property type="match status" value="4"/>
</dbReference>
<dbReference type="AlphaFoldDB" id="A0A854QIW8"/>
<evidence type="ECO:0000313" key="10">
    <source>
        <dbReference type="Proteomes" id="UP000199727"/>
    </source>
</evidence>
<dbReference type="InterPro" id="IPR036322">
    <property type="entry name" value="WD40_repeat_dom_sf"/>
</dbReference>
<evidence type="ECO:0000256" key="5">
    <source>
        <dbReference type="ARBA" id="ARBA00022737"/>
    </source>
</evidence>
<feature type="repeat" description="WD" evidence="7">
    <location>
        <begin position="66"/>
        <end position="100"/>
    </location>
</feature>
<evidence type="ECO:0000256" key="3">
    <source>
        <dbReference type="ARBA" id="ARBA00022472"/>
    </source>
</evidence>
<dbReference type="InterPro" id="IPR037867">
    <property type="entry name" value="Swd2/WDR82"/>
</dbReference>
<evidence type="ECO:0000256" key="2">
    <source>
        <dbReference type="ARBA" id="ARBA00005616"/>
    </source>
</evidence>
<comment type="caution">
    <text evidence="9">The sequence shown here is derived from an EMBL/GenBank/DDBJ whole genome shotgun (WGS) entry which is preliminary data.</text>
</comment>
<dbReference type="Pfam" id="PF00400">
    <property type="entry name" value="WD40"/>
    <property type="match status" value="3"/>
</dbReference>
<keyword evidence="3" id="KW-0806">Transcription termination</keyword>
<evidence type="ECO:0000313" key="9">
    <source>
        <dbReference type="EMBL" id="OXG25552.1"/>
    </source>
</evidence>
<dbReference type="GO" id="GO:0003682">
    <property type="term" value="F:chromatin binding"/>
    <property type="evidence" value="ECO:0007669"/>
    <property type="project" value="TreeGrafter"/>
</dbReference>
<keyword evidence="4 7" id="KW-0853">WD repeat</keyword>
<organism evidence="9 10">
    <name type="scientific">Cryptococcus neoformans Tu259-1</name>
    <dbReference type="NCBI Taxonomy" id="1230072"/>
    <lineage>
        <taxon>Eukaryota</taxon>
        <taxon>Fungi</taxon>
        <taxon>Dikarya</taxon>
        <taxon>Basidiomycota</taxon>
        <taxon>Agaricomycotina</taxon>
        <taxon>Tremellomycetes</taxon>
        <taxon>Tremellales</taxon>
        <taxon>Cryptococcaceae</taxon>
        <taxon>Cryptococcus</taxon>
        <taxon>Cryptococcus neoformans species complex</taxon>
    </lineage>
</organism>
<protein>
    <submittedName>
        <fullName evidence="9">Compass component swd2</fullName>
    </submittedName>
</protein>
<accession>A0A854QIW8</accession>
<keyword evidence="3" id="KW-0805">Transcription regulation</keyword>
<keyword evidence="6" id="KW-0539">Nucleus</keyword>
<dbReference type="GO" id="GO:0048188">
    <property type="term" value="C:Set1C/COMPASS complex"/>
    <property type="evidence" value="ECO:0007669"/>
    <property type="project" value="TreeGrafter"/>
</dbReference>
<keyword evidence="3" id="KW-0804">Transcription</keyword>
<dbReference type="EMBL" id="AMKT01000027">
    <property type="protein sequence ID" value="OXG25552.1"/>
    <property type="molecule type" value="Genomic_DNA"/>
</dbReference>
<gene>
    <name evidence="9" type="ORF">C361_01511</name>
</gene>
<dbReference type="PROSITE" id="PS50082">
    <property type="entry name" value="WD_REPEATS_2"/>
    <property type="match status" value="2"/>
</dbReference>
<dbReference type="InterPro" id="IPR001680">
    <property type="entry name" value="WD40_rpt"/>
</dbReference>
<dbReference type="FunFam" id="2.130.10.10:FF:001194">
    <property type="entry name" value="Unplaced genomic scaffold supercont1.1, whole genome shotgun sequence"/>
    <property type="match status" value="1"/>
</dbReference>
<comment type="similarity">
    <text evidence="2">Belongs to the WD repeat SWD2 family.</text>
</comment>
<dbReference type="InterPro" id="IPR020472">
    <property type="entry name" value="WD40_PAC1"/>
</dbReference>
<feature type="compositionally biased region" description="Polar residues" evidence="8">
    <location>
        <begin position="9"/>
        <end position="18"/>
    </location>
</feature>
<feature type="repeat" description="WD" evidence="7">
    <location>
        <begin position="146"/>
        <end position="180"/>
    </location>
</feature>
<dbReference type="OrthoDB" id="27537at2759"/>
<evidence type="ECO:0000256" key="1">
    <source>
        <dbReference type="ARBA" id="ARBA00004123"/>
    </source>
</evidence>
<keyword evidence="5" id="KW-0677">Repeat</keyword>
<comment type="subcellular location">
    <subcellularLocation>
        <location evidence="1">Nucleus</location>
    </subcellularLocation>
</comment>
<dbReference type="Gene3D" id="2.130.10.10">
    <property type="entry name" value="YVTN repeat-like/Quinoprotein amine dehydrogenase"/>
    <property type="match status" value="2"/>
</dbReference>
<dbReference type="InterPro" id="IPR015943">
    <property type="entry name" value="WD40/YVTN_repeat-like_dom_sf"/>
</dbReference>
<evidence type="ECO:0000256" key="8">
    <source>
        <dbReference type="SAM" id="MobiDB-lite"/>
    </source>
</evidence>
<sequence length="472" mass="51086">MDTPGAGPSRQSSSTPAANNKLDPNVKPGTVLLTSDLLSSFQPAKRFKDAVLESTSTPSGPKTHSVTTLTFDDTGDRLISAGDDNQFILWDARKGKKIKSFYSKKYGIDHVRSTHKTGTILHASTQGGDHAVRYHSTHDNAYLAYFKGHTARVRSIDMSPADDSFVTAGDDGTVRLWDLRANACKGLVNDVGGSAIAAMDNTGVVFAVACSDTQTIMMYATKTADVHPFIHQGLIDIALEDISTPPPKPIFTSLHFSNNGQYLLVGTSSDVHYVLDAIYLTPLRRLVGHSGLERDAQGNKGAEPRRGISGEELCWTADSSWVISGSANGEVIAWDLRPEPGQSQLTRSDVAGGNWHTANPPDWTTLRIPDLKPKVVLHGDGAGSGPTRAVKFNPRYNLMAVGGYDLVSLSTLLLGATVDERKDIVDAHKGRRGEVGRRRVVDARLYISSQLYVLFSIIMSSVAQKKLRDAFI</sequence>
<evidence type="ECO:0000256" key="4">
    <source>
        <dbReference type="ARBA" id="ARBA00022574"/>
    </source>
</evidence>
<evidence type="ECO:0000256" key="6">
    <source>
        <dbReference type="ARBA" id="ARBA00023242"/>
    </source>
</evidence>
<dbReference type="PANTHER" id="PTHR19861:SF0">
    <property type="entry name" value="WD REPEAT-CONTAINING PROTEIN 82"/>
    <property type="match status" value="1"/>
</dbReference>
<dbReference type="PRINTS" id="PR00320">
    <property type="entry name" value="GPROTEINBRPT"/>
</dbReference>
<dbReference type="PROSITE" id="PS50294">
    <property type="entry name" value="WD_REPEATS_REGION"/>
    <property type="match status" value="1"/>
</dbReference>
<feature type="region of interest" description="Disordered" evidence="8">
    <location>
        <begin position="1"/>
        <end position="26"/>
    </location>
</feature>
<evidence type="ECO:0000256" key="7">
    <source>
        <dbReference type="PROSITE-ProRule" id="PRU00221"/>
    </source>
</evidence>
<dbReference type="PANTHER" id="PTHR19861">
    <property type="entry name" value="WD40 REPEAT PROTEIN SWD2"/>
    <property type="match status" value="1"/>
</dbReference>
<proteinExistence type="inferred from homology"/>
<reference evidence="9 10" key="1">
    <citation type="submission" date="2017-06" db="EMBL/GenBank/DDBJ databases">
        <title>Global population genomics of the pathogenic fungus Cryptococcus neoformans var. grubii.</title>
        <authorList>
            <person name="Cuomo C."/>
            <person name="Litvintseva A."/>
            <person name="Chen Y."/>
            <person name="Young S."/>
            <person name="Zeng Q."/>
            <person name="Chapman S."/>
            <person name="Gujja S."/>
            <person name="Saif S."/>
            <person name="Birren B."/>
        </authorList>
    </citation>
    <scope>NUCLEOTIDE SEQUENCE [LARGE SCALE GENOMIC DNA]</scope>
    <source>
        <strain evidence="9 10">Tu259-1</strain>
    </source>
</reference>
<dbReference type="GO" id="GO:0006353">
    <property type="term" value="P:DNA-templated transcription termination"/>
    <property type="evidence" value="ECO:0007669"/>
    <property type="project" value="UniProtKB-KW"/>
</dbReference>
<name>A0A854QIW8_CRYNE</name>
<dbReference type="Proteomes" id="UP000199727">
    <property type="component" value="Unassembled WGS sequence"/>
</dbReference>
<dbReference type="SUPFAM" id="SSF50978">
    <property type="entry name" value="WD40 repeat-like"/>
    <property type="match status" value="1"/>
</dbReference>